<evidence type="ECO:0000256" key="4">
    <source>
        <dbReference type="ARBA" id="ARBA00023136"/>
    </source>
</evidence>
<evidence type="ECO:0000256" key="5">
    <source>
        <dbReference type="SAM" id="Phobius"/>
    </source>
</evidence>
<accession>A0A4Y9VQE7</accession>
<dbReference type="InterPro" id="IPR000160">
    <property type="entry name" value="GGDEF_dom"/>
</dbReference>
<dbReference type="Pfam" id="PF13675">
    <property type="entry name" value="PilJ"/>
    <property type="match status" value="1"/>
</dbReference>
<name>A0A4Y9VQE7_9PROT</name>
<dbReference type="SMART" id="SM00267">
    <property type="entry name" value="GGDEF"/>
    <property type="match status" value="1"/>
</dbReference>
<dbReference type="SUPFAM" id="SSF55785">
    <property type="entry name" value="PYP-like sensor domain (PAS domain)"/>
    <property type="match status" value="1"/>
</dbReference>
<keyword evidence="2 5" id="KW-0812">Transmembrane</keyword>
<dbReference type="OrthoDB" id="42802at2"/>
<dbReference type="NCBIfam" id="TIGR00254">
    <property type="entry name" value="GGDEF"/>
    <property type="match status" value="1"/>
</dbReference>
<dbReference type="InterPro" id="IPR013655">
    <property type="entry name" value="PAS_fold_3"/>
</dbReference>
<dbReference type="RefSeq" id="WP_135278440.1">
    <property type="nucleotide sequence ID" value="NZ_PQVH01000012.1"/>
</dbReference>
<dbReference type="NCBIfam" id="TIGR00229">
    <property type="entry name" value="sensory_box"/>
    <property type="match status" value="1"/>
</dbReference>
<proteinExistence type="predicted"/>
<evidence type="ECO:0000313" key="9">
    <source>
        <dbReference type="Proteomes" id="UP000297706"/>
    </source>
</evidence>
<dbReference type="FunFam" id="3.30.70.270:FF:000001">
    <property type="entry name" value="Diguanylate cyclase domain protein"/>
    <property type="match status" value="1"/>
</dbReference>
<evidence type="ECO:0000256" key="2">
    <source>
        <dbReference type="ARBA" id="ARBA00022692"/>
    </source>
</evidence>
<evidence type="ECO:0000256" key="1">
    <source>
        <dbReference type="ARBA" id="ARBA00004141"/>
    </source>
</evidence>
<dbReference type="InterPro" id="IPR000014">
    <property type="entry name" value="PAS"/>
</dbReference>
<keyword evidence="3 5" id="KW-1133">Transmembrane helix</keyword>
<dbReference type="InterPro" id="IPR035965">
    <property type="entry name" value="PAS-like_dom_sf"/>
</dbReference>
<feature type="transmembrane region" description="Helical" evidence="5">
    <location>
        <begin position="20"/>
        <end position="39"/>
    </location>
</feature>
<dbReference type="GO" id="GO:0016020">
    <property type="term" value="C:membrane"/>
    <property type="evidence" value="ECO:0007669"/>
    <property type="project" value="UniProtKB-SubCell"/>
</dbReference>
<dbReference type="PANTHER" id="PTHR46663:SF3">
    <property type="entry name" value="SLL0267 PROTEIN"/>
    <property type="match status" value="1"/>
</dbReference>
<dbReference type="InterPro" id="IPR052163">
    <property type="entry name" value="DGC-Regulatory_Protein"/>
</dbReference>
<dbReference type="Gene3D" id="3.30.450.20">
    <property type="entry name" value="PAS domain"/>
    <property type="match status" value="1"/>
</dbReference>
<dbReference type="Pfam" id="PF00990">
    <property type="entry name" value="GGDEF"/>
    <property type="match status" value="1"/>
</dbReference>
<comment type="caution">
    <text evidence="8">The sequence shown here is derived from an EMBL/GenBank/DDBJ whole genome shotgun (WGS) entry which is preliminary data.</text>
</comment>
<keyword evidence="4 5" id="KW-0472">Membrane</keyword>
<dbReference type="PROSITE" id="PS50887">
    <property type="entry name" value="GGDEF"/>
    <property type="match status" value="1"/>
</dbReference>
<feature type="domain" description="PAC" evidence="6">
    <location>
        <begin position="337"/>
        <end position="389"/>
    </location>
</feature>
<sequence>MFTKLHIKDDLGIAQALTWRYVLALSLVATLSTAAWFSLKLVISEQNGTAAVVNVSGRQRMLSQRTALFANLLVTAPKNERAAIRLKLKESVELMAASHHGLLHGNPDMGLPSTMSPAIKAMYYDGEQPLNQQVRTYINTVRALIAADNEKLSIDNPALRYITLTAPGTLVSSLDKAVHQYQLEGEAAIKRLEKAETALWMFTLLLLTLEAMLIFNPFIKHIKVVLDKLKRATDEILLNQETLEERIKQRTSELANRSKALADSEQKLSVLLNNTNIHMWAFDGKVFTYTNRQWFDFTGQNPENSLTIENWVSVVHPEDLAEAQKIWQVDFEKKSSHDHYFRLKRHDGVYRDFYCRVTPIKDETGTLLYLQGHNLDITERKQLEDEVRQLAFYDALTTLPNRRLLKDRLSQTIASSKRNSRYCALMFLDLDNFKPINDTYGHAFGDALLLEVAERIKSCVRQSDTVARFGGDEFIVLLNTLTTDKEKSVQQANRIAEKIRKALLAPYLLSLNTNDNKTKIEHLCSASIGVVVFINHESDEDEILKRADDAMYAAKAAGRNQIRLDSDFI</sequence>
<dbReference type="SUPFAM" id="SSF55073">
    <property type="entry name" value="Nucleotide cyclase"/>
    <property type="match status" value="1"/>
</dbReference>
<feature type="transmembrane region" description="Helical" evidence="5">
    <location>
        <begin position="198"/>
        <end position="219"/>
    </location>
</feature>
<dbReference type="InterPro" id="IPR001610">
    <property type="entry name" value="PAC"/>
</dbReference>
<dbReference type="Gene3D" id="3.30.70.270">
    <property type="match status" value="1"/>
</dbReference>
<gene>
    <name evidence="8" type="ORF">C3Y98_09995</name>
</gene>
<dbReference type="PANTHER" id="PTHR46663">
    <property type="entry name" value="DIGUANYLATE CYCLASE DGCT-RELATED"/>
    <property type="match status" value="1"/>
</dbReference>
<feature type="domain" description="GGDEF" evidence="7">
    <location>
        <begin position="421"/>
        <end position="567"/>
    </location>
</feature>
<dbReference type="PROSITE" id="PS50113">
    <property type="entry name" value="PAC"/>
    <property type="match status" value="1"/>
</dbReference>
<dbReference type="InterPro" id="IPR043128">
    <property type="entry name" value="Rev_trsase/Diguanyl_cyclase"/>
</dbReference>
<evidence type="ECO:0000259" key="6">
    <source>
        <dbReference type="PROSITE" id="PS50113"/>
    </source>
</evidence>
<dbReference type="InterPro" id="IPR000700">
    <property type="entry name" value="PAS-assoc_C"/>
</dbReference>
<dbReference type="Proteomes" id="UP000297706">
    <property type="component" value="Unassembled WGS sequence"/>
</dbReference>
<reference evidence="8 9" key="1">
    <citation type="submission" date="2018-02" db="EMBL/GenBank/DDBJ databases">
        <title>A novel lanthanide dependent methylotroph, Methylotenera sp. La3113.</title>
        <authorList>
            <person name="Lv H."/>
            <person name="Tani A."/>
        </authorList>
    </citation>
    <scope>NUCLEOTIDE SEQUENCE [LARGE SCALE GENOMIC DNA]</scope>
    <source>
        <strain evidence="8 9">La3113</strain>
    </source>
</reference>
<dbReference type="AlphaFoldDB" id="A0A4Y9VQE7"/>
<evidence type="ECO:0000259" key="7">
    <source>
        <dbReference type="PROSITE" id="PS50887"/>
    </source>
</evidence>
<dbReference type="SMART" id="SM00086">
    <property type="entry name" value="PAC"/>
    <property type="match status" value="1"/>
</dbReference>
<dbReference type="CDD" id="cd00130">
    <property type="entry name" value="PAS"/>
    <property type="match status" value="1"/>
</dbReference>
<dbReference type="CDD" id="cd01949">
    <property type="entry name" value="GGDEF"/>
    <property type="match status" value="1"/>
</dbReference>
<keyword evidence="9" id="KW-1185">Reference proteome</keyword>
<organism evidence="8 9">
    <name type="scientific">Methylotenera oryzisoli</name>
    <dbReference type="NCBI Taxonomy" id="2080758"/>
    <lineage>
        <taxon>Bacteria</taxon>
        <taxon>Pseudomonadati</taxon>
        <taxon>Pseudomonadota</taxon>
        <taxon>Betaproteobacteria</taxon>
        <taxon>Nitrosomonadales</taxon>
        <taxon>Methylophilaceae</taxon>
        <taxon>Methylotenera</taxon>
    </lineage>
</organism>
<comment type="subcellular location">
    <subcellularLocation>
        <location evidence="1">Membrane</location>
        <topology evidence="1">Multi-pass membrane protein</topology>
    </subcellularLocation>
</comment>
<dbReference type="GO" id="GO:0003824">
    <property type="term" value="F:catalytic activity"/>
    <property type="evidence" value="ECO:0007669"/>
    <property type="project" value="UniProtKB-ARBA"/>
</dbReference>
<dbReference type="Pfam" id="PF08447">
    <property type="entry name" value="PAS_3"/>
    <property type="match status" value="1"/>
</dbReference>
<evidence type="ECO:0000313" key="8">
    <source>
        <dbReference type="EMBL" id="TFW70635.1"/>
    </source>
</evidence>
<dbReference type="EMBL" id="PQVH01000012">
    <property type="protein sequence ID" value="TFW70635.1"/>
    <property type="molecule type" value="Genomic_DNA"/>
</dbReference>
<protein>
    <submittedName>
        <fullName evidence="8">Diguanylate cyclase</fullName>
    </submittedName>
</protein>
<evidence type="ECO:0000256" key="3">
    <source>
        <dbReference type="ARBA" id="ARBA00022989"/>
    </source>
</evidence>
<dbReference type="InterPro" id="IPR029095">
    <property type="entry name" value="NarX-like_N"/>
</dbReference>
<dbReference type="InterPro" id="IPR029787">
    <property type="entry name" value="Nucleotide_cyclase"/>
</dbReference>